<proteinExistence type="predicted"/>
<feature type="transmembrane region" description="Helical" evidence="1">
    <location>
        <begin position="179"/>
        <end position="197"/>
    </location>
</feature>
<evidence type="ECO:0008006" key="5">
    <source>
        <dbReference type="Google" id="ProtNLM"/>
    </source>
</evidence>
<reference evidence="3" key="1">
    <citation type="submission" date="2020-12" db="EMBL/GenBank/DDBJ databases">
        <title>Sedimentitalea sp. nov., isolated from sand in Incheon.</title>
        <authorList>
            <person name="Kim W."/>
        </authorList>
    </citation>
    <scope>NUCLEOTIDE SEQUENCE</scope>
    <source>
        <strain evidence="3">CAU 1593</strain>
    </source>
</reference>
<feature type="chain" id="PRO_5035166093" description="Cell wall protein" evidence="2">
    <location>
        <begin position="21"/>
        <end position="207"/>
    </location>
</feature>
<feature type="signal peptide" evidence="2">
    <location>
        <begin position="1"/>
        <end position="20"/>
    </location>
</feature>
<evidence type="ECO:0000313" key="3">
    <source>
        <dbReference type="EMBL" id="MBJ6372643.1"/>
    </source>
</evidence>
<protein>
    <recommendedName>
        <fullName evidence="5">Cell wall protein</fullName>
    </recommendedName>
</protein>
<dbReference type="Proteomes" id="UP000619079">
    <property type="component" value="Unassembled WGS sequence"/>
</dbReference>
<keyword evidence="1" id="KW-1133">Transmembrane helix</keyword>
<name>A0A8J7LSA4_9RHOB</name>
<keyword evidence="2" id="KW-0732">Signal</keyword>
<gene>
    <name evidence="3" type="ORF">JF290_13995</name>
</gene>
<keyword evidence="4" id="KW-1185">Reference proteome</keyword>
<organism evidence="3 4">
    <name type="scientific">Sedimentitalea arenosa</name>
    <dbReference type="NCBI Taxonomy" id="2798803"/>
    <lineage>
        <taxon>Bacteria</taxon>
        <taxon>Pseudomonadati</taxon>
        <taxon>Pseudomonadota</taxon>
        <taxon>Alphaproteobacteria</taxon>
        <taxon>Rhodobacterales</taxon>
        <taxon>Paracoccaceae</taxon>
        <taxon>Sedimentitalea</taxon>
    </lineage>
</organism>
<dbReference type="AlphaFoldDB" id="A0A8J7LSA4"/>
<dbReference type="RefSeq" id="WP_199025515.1">
    <property type="nucleotide sequence ID" value="NZ_JAELVR010000009.1"/>
</dbReference>
<keyword evidence="1" id="KW-0812">Transmembrane</keyword>
<evidence type="ECO:0000313" key="4">
    <source>
        <dbReference type="Proteomes" id="UP000619079"/>
    </source>
</evidence>
<keyword evidence="1" id="KW-0472">Membrane</keyword>
<dbReference type="EMBL" id="JAELVR010000009">
    <property type="protein sequence ID" value="MBJ6372643.1"/>
    <property type="molecule type" value="Genomic_DNA"/>
</dbReference>
<comment type="caution">
    <text evidence="3">The sequence shown here is derived from an EMBL/GenBank/DDBJ whole genome shotgun (WGS) entry which is preliminary data.</text>
</comment>
<evidence type="ECO:0000256" key="1">
    <source>
        <dbReference type="SAM" id="Phobius"/>
    </source>
</evidence>
<accession>A0A8J7LSA4</accession>
<sequence>MVRLALVLGLWLGWAQMVAAASLAFDFTARIDFATLRPAAQSAKVPVGGTLHGRMTYSLTPSQRFGGDHLFDPGLESFTIWTDQGYRRTFDNRVTGIASTGGTDILYAQSFLSEDPNGWHLALNIAAKDWFKGRTDLPLTFPDTFEYAYLEVYKTDEGNRPQSIDATILSISPVAAVPVPPALGLLASALILTLGLGRARRRRPATA</sequence>
<evidence type="ECO:0000256" key="2">
    <source>
        <dbReference type="SAM" id="SignalP"/>
    </source>
</evidence>